<evidence type="ECO:0000313" key="2">
    <source>
        <dbReference type="Proteomes" id="UP001143856"/>
    </source>
</evidence>
<keyword evidence="2" id="KW-1185">Reference proteome</keyword>
<proteinExistence type="predicted"/>
<accession>A0ACC1NBP0</accession>
<comment type="caution">
    <text evidence="1">The sequence shown here is derived from an EMBL/GenBank/DDBJ whole genome shotgun (WGS) entry which is preliminary data.</text>
</comment>
<protein>
    <submittedName>
        <fullName evidence="1">Uncharacterized protein</fullName>
    </submittedName>
</protein>
<gene>
    <name evidence="1" type="ORF">NUW58_g8194</name>
</gene>
<evidence type="ECO:0000313" key="1">
    <source>
        <dbReference type="EMBL" id="KAJ2976026.1"/>
    </source>
</evidence>
<dbReference type="Proteomes" id="UP001143856">
    <property type="component" value="Unassembled WGS sequence"/>
</dbReference>
<reference evidence="1" key="1">
    <citation type="submission" date="2022-10" db="EMBL/GenBank/DDBJ databases">
        <title>Genome Sequence of Xylaria curta.</title>
        <authorList>
            <person name="Buettner E."/>
        </authorList>
    </citation>
    <scope>NUCLEOTIDE SEQUENCE</scope>
    <source>
        <strain evidence="1">Babe10</strain>
    </source>
</reference>
<name>A0ACC1NBP0_9PEZI</name>
<organism evidence="1 2">
    <name type="scientific">Xylaria curta</name>
    <dbReference type="NCBI Taxonomy" id="42375"/>
    <lineage>
        <taxon>Eukaryota</taxon>
        <taxon>Fungi</taxon>
        <taxon>Dikarya</taxon>
        <taxon>Ascomycota</taxon>
        <taxon>Pezizomycotina</taxon>
        <taxon>Sordariomycetes</taxon>
        <taxon>Xylariomycetidae</taxon>
        <taxon>Xylariales</taxon>
        <taxon>Xylariaceae</taxon>
        <taxon>Xylaria</taxon>
    </lineage>
</organism>
<dbReference type="EMBL" id="JAPDGR010002390">
    <property type="protein sequence ID" value="KAJ2976026.1"/>
    <property type="molecule type" value="Genomic_DNA"/>
</dbReference>
<sequence length="344" mass="38397">MHYAAESGHTEIVQALIETTGVNEKDNFGRTALHWAAENNRFQVVELLLNAEADTNLQDFSNQTALYRAAWRGWDAIVRLLLGHRAAYHVPDQNGKTALDSAVDNGDPTITELLLTAILEDGENGTNEPAVERVLKSFPNNTWRSFYGEIMLWAARNKHRTVMELLLKKAIQVDDQFEDIGESTAVRSTTGESYLETIEFILEFHHLKPIPWGTVDRQRAQDVLQTALSRPTPDGRIDVVGCLLEAWSQYTRAILSNAAKNGRLSIVNHLLEAGAKPAEYGLAGAAREGHLSIVNRLLEVGAKPTEDTLSKVFRRSVFHDHPKALEYSKIKNRIREALAVEVGE</sequence>